<name>A0A4D6X2U1_9FLOR</name>
<proteinExistence type="inferred from homology"/>
<dbReference type="EMBL" id="MK814713">
    <property type="protein sequence ID" value="QCI08115.1"/>
    <property type="molecule type" value="Genomic_DNA"/>
</dbReference>
<keyword evidence="5" id="KW-0472">Membrane</keyword>
<reference evidence="6" key="1">
    <citation type="journal article" date="2019" name="Mol. Phylogenet. Evol.">
        <title>Morphological evolution and classification of the red algal order Ceramiales inferred using plastid phylogenomics.</title>
        <authorList>
            <person name="Diaz-Tapia P."/>
            <person name="Pasella M.M."/>
            <person name="Verbruggen H."/>
            <person name="Maggs C.A."/>
        </authorList>
    </citation>
    <scope>NUCLEOTIDE SEQUENCE</scope>
    <source>
        <strain evidence="6">PD2997_4</strain>
    </source>
</reference>
<keyword evidence="4 6" id="KW-0934">Plastid</keyword>
<gene>
    <name evidence="6" type="primary">ycf23</name>
</gene>
<dbReference type="AlphaFoldDB" id="A0A4D6X2U1"/>
<evidence type="ECO:0000256" key="1">
    <source>
        <dbReference type="ARBA" id="ARBA00004474"/>
    </source>
</evidence>
<comment type="subcellular location">
    <subcellularLocation>
        <location evidence="1">Plastid</location>
    </subcellularLocation>
</comment>
<keyword evidence="5" id="KW-1133">Transmembrane helix</keyword>
<reference evidence="6" key="2">
    <citation type="submission" date="2019-04" db="EMBL/GenBank/DDBJ databases">
        <authorList>
            <person name="Pasella M."/>
        </authorList>
    </citation>
    <scope>NUCLEOTIDE SEQUENCE</scope>
    <source>
        <strain evidence="6">PD2997_4</strain>
    </source>
</reference>
<accession>A0A4D6X2U1</accession>
<evidence type="ECO:0000256" key="3">
    <source>
        <dbReference type="ARBA" id="ARBA00021523"/>
    </source>
</evidence>
<dbReference type="PANTHER" id="PTHR36895:SF1">
    <property type="entry name" value="YCF23 PROTEIN"/>
    <property type="match status" value="1"/>
</dbReference>
<geneLocation type="plastid" evidence="6"/>
<feature type="transmembrane region" description="Helical" evidence="5">
    <location>
        <begin position="89"/>
        <end position="109"/>
    </location>
</feature>
<evidence type="ECO:0000313" key="6">
    <source>
        <dbReference type="EMBL" id="QCI08115.1"/>
    </source>
</evidence>
<dbReference type="Pfam" id="PF04481">
    <property type="entry name" value="DUF561"/>
    <property type="match status" value="1"/>
</dbReference>
<evidence type="ECO:0000256" key="4">
    <source>
        <dbReference type="ARBA" id="ARBA00022640"/>
    </source>
</evidence>
<dbReference type="GO" id="GO:0009536">
    <property type="term" value="C:plastid"/>
    <property type="evidence" value="ECO:0007669"/>
    <property type="project" value="UniProtKB-SubCell"/>
</dbReference>
<evidence type="ECO:0000256" key="2">
    <source>
        <dbReference type="ARBA" id="ARBA00009664"/>
    </source>
</evidence>
<dbReference type="PANTHER" id="PTHR36895">
    <property type="match status" value="1"/>
</dbReference>
<sequence length="153" mass="17564">MQLFHEQLYNLFKLKRVIKVISGLNNSNINQIIKIVKSAGLLGASYIDIVSNTKVVKIVKSIIYLSICVSSIDPLELYNSMIAASCNTYISSSVVIFYGASGIGIYSAIKYKKIIYDMTFYIKQIYFSLYYQKKIYNNNFLINLKQTKVFIYQ</sequence>
<organism evidence="6">
    <name type="scientific">Polyneura bonnemaisonii</name>
    <dbReference type="NCBI Taxonomy" id="136797"/>
    <lineage>
        <taxon>Eukaryota</taxon>
        <taxon>Rhodophyta</taxon>
        <taxon>Florideophyceae</taxon>
        <taxon>Rhodymeniophycidae</taxon>
        <taxon>Ceramiales</taxon>
        <taxon>Delesseriaceae</taxon>
        <taxon>Polyneura</taxon>
    </lineage>
</organism>
<protein>
    <recommendedName>
        <fullName evidence="3">Uncharacterized protein ycf23</fullName>
    </recommendedName>
</protein>
<evidence type="ECO:0000256" key="5">
    <source>
        <dbReference type="SAM" id="Phobius"/>
    </source>
</evidence>
<dbReference type="InterPro" id="IPR007570">
    <property type="entry name" value="Uncharacterised_Ycf23"/>
</dbReference>
<comment type="similarity">
    <text evidence="2">Belongs to the ycf23 family.</text>
</comment>
<keyword evidence="5" id="KW-0812">Transmembrane</keyword>